<keyword evidence="6" id="KW-1185">Reference proteome</keyword>
<dbReference type="SUPFAM" id="SSF53756">
    <property type="entry name" value="UDP-Glycosyltransferase/glycogen phosphorylase"/>
    <property type="match status" value="1"/>
</dbReference>
<dbReference type="Proteomes" id="UP001165160">
    <property type="component" value="Unassembled WGS sequence"/>
</dbReference>
<feature type="transmembrane region" description="Helical" evidence="2">
    <location>
        <begin position="460"/>
        <end position="481"/>
    </location>
</feature>
<proteinExistence type="predicted"/>
<dbReference type="PANTHER" id="PTHR45947">
    <property type="entry name" value="SULFOQUINOVOSYL TRANSFERASE SQD2"/>
    <property type="match status" value="1"/>
</dbReference>
<evidence type="ECO:0000313" key="5">
    <source>
        <dbReference type="EMBL" id="GMI14003.1"/>
    </source>
</evidence>
<organism evidence="5 6">
    <name type="scientific">Triparma verrucosa</name>
    <dbReference type="NCBI Taxonomy" id="1606542"/>
    <lineage>
        <taxon>Eukaryota</taxon>
        <taxon>Sar</taxon>
        <taxon>Stramenopiles</taxon>
        <taxon>Ochrophyta</taxon>
        <taxon>Bolidophyceae</taxon>
        <taxon>Parmales</taxon>
        <taxon>Triparmaceae</taxon>
        <taxon>Triparma</taxon>
    </lineage>
</organism>
<sequence>MTSNGSTVHGNSTQRILIQTSCYCVIDGVTSTIRKLEAHLLSSNPDTQICILTTKSGDLSNLDNYLNLVPSHLHLTVHPRRTVIFVDALKLPVMDIYSYRLGLRLSPSSLQSIKAFNPTVIHSTVPDLLNLDLLSHSRHTQTPYVSTFHSDYILYMDYYEAKWIKIVLENYMRHTYSFTPELYVPTKYYKRLLSSPDYNLGGVTVIKDWPRPVDTYKFNPKHRSQHWRSSMGFKASDIVVCYCGRLVVEKNPDKYIKVMKALEKKGYGDKVKGIVIGDGPLLEVMRSSFDSNYVKCTGWLEPPELAVAYASSDLFLFPSGCETFGNVTLEACASGLPVIVEAGCSEHLVEDNGYAIEDQDDYYKRTVELIEDEGLRRRMAENSIILSKRFDLEIVCDKMAKIYEEAKPPKNDAPDNKFNFPWGRVEHPWVLIGIEVVFWILVTSCVQLTKLYEWSKRTPVINVAAAAAGNLLAIVLLGIGKLVPKAQAGGGKMSDRLGGMLALAILFPLSCKEVQRKVN</sequence>
<keyword evidence="2" id="KW-0472">Membrane</keyword>
<dbReference type="Pfam" id="PF00534">
    <property type="entry name" value="Glycos_transf_1"/>
    <property type="match status" value="1"/>
</dbReference>
<keyword evidence="2" id="KW-1133">Transmembrane helix</keyword>
<keyword evidence="1" id="KW-0328">Glycosyltransferase</keyword>
<dbReference type="Pfam" id="PF13439">
    <property type="entry name" value="Glyco_transf_4"/>
    <property type="match status" value="1"/>
</dbReference>
<comment type="caution">
    <text evidence="5">The sequence shown here is derived from an EMBL/GenBank/DDBJ whole genome shotgun (WGS) entry which is preliminary data.</text>
</comment>
<dbReference type="Gene3D" id="3.40.50.2000">
    <property type="entry name" value="Glycogen Phosphorylase B"/>
    <property type="match status" value="2"/>
</dbReference>
<feature type="domain" description="Glycosyl transferase family 1" evidence="3">
    <location>
        <begin position="227"/>
        <end position="383"/>
    </location>
</feature>
<evidence type="ECO:0000313" key="6">
    <source>
        <dbReference type="Proteomes" id="UP001165160"/>
    </source>
</evidence>
<dbReference type="InterPro" id="IPR028098">
    <property type="entry name" value="Glyco_trans_4-like_N"/>
</dbReference>
<dbReference type="EMBL" id="BRXX01000486">
    <property type="protein sequence ID" value="GMI14003.1"/>
    <property type="molecule type" value="Genomic_DNA"/>
</dbReference>
<feature type="transmembrane region" description="Helical" evidence="2">
    <location>
        <begin position="493"/>
        <end position="511"/>
    </location>
</feature>
<feature type="transmembrane region" description="Helical" evidence="2">
    <location>
        <begin position="429"/>
        <end position="448"/>
    </location>
</feature>
<evidence type="ECO:0000259" key="4">
    <source>
        <dbReference type="Pfam" id="PF13439"/>
    </source>
</evidence>
<dbReference type="AlphaFoldDB" id="A0A9W7FL49"/>
<gene>
    <name evidence="5" type="ORF">TrVE_jg7438</name>
</gene>
<dbReference type="InterPro" id="IPR050194">
    <property type="entry name" value="Glycosyltransferase_grp1"/>
</dbReference>
<keyword evidence="1" id="KW-0808">Transferase</keyword>
<evidence type="ECO:0008006" key="7">
    <source>
        <dbReference type="Google" id="ProtNLM"/>
    </source>
</evidence>
<dbReference type="PANTHER" id="PTHR45947:SF3">
    <property type="entry name" value="SULFOQUINOVOSYL TRANSFERASE SQD2"/>
    <property type="match status" value="1"/>
</dbReference>
<keyword evidence="2" id="KW-0812">Transmembrane</keyword>
<evidence type="ECO:0000259" key="3">
    <source>
        <dbReference type="Pfam" id="PF00534"/>
    </source>
</evidence>
<dbReference type="GO" id="GO:0016757">
    <property type="term" value="F:glycosyltransferase activity"/>
    <property type="evidence" value="ECO:0007669"/>
    <property type="project" value="UniProtKB-KW"/>
</dbReference>
<feature type="domain" description="Glycosyltransferase subfamily 4-like N-terminal" evidence="4">
    <location>
        <begin position="91"/>
        <end position="195"/>
    </location>
</feature>
<protein>
    <recommendedName>
        <fullName evidence="7">Glycosyl transferase family 1 domain-containing protein</fullName>
    </recommendedName>
</protein>
<accession>A0A9W7FL49</accession>
<name>A0A9W7FL49_9STRA</name>
<evidence type="ECO:0000256" key="2">
    <source>
        <dbReference type="SAM" id="Phobius"/>
    </source>
</evidence>
<reference evidence="6" key="1">
    <citation type="journal article" date="2023" name="Commun. Biol.">
        <title>Genome analysis of Parmales, the sister group of diatoms, reveals the evolutionary specialization of diatoms from phago-mixotrophs to photoautotrophs.</title>
        <authorList>
            <person name="Ban H."/>
            <person name="Sato S."/>
            <person name="Yoshikawa S."/>
            <person name="Yamada K."/>
            <person name="Nakamura Y."/>
            <person name="Ichinomiya M."/>
            <person name="Sato N."/>
            <person name="Blanc-Mathieu R."/>
            <person name="Endo H."/>
            <person name="Kuwata A."/>
            <person name="Ogata H."/>
        </authorList>
    </citation>
    <scope>NUCLEOTIDE SEQUENCE [LARGE SCALE GENOMIC DNA]</scope>
    <source>
        <strain evidence="6">NIES 3699</strain>
    </source>
</reference>
<dbReference type="InterPro" id="IPR001296">
    <property type="entry name" value="Glyco_trans_1"/>
</dbReference>
<evidence type="ECO:0000256" key="1">
    <source>
        <dbReference type="ARBA" id="ARBA00022676"/>
    </source>
</evidence>